<dbReference type="InterPro" id="IPR011604">
    <property type="entry name" value="PDDEXK-like_dom_sf"/>
</dbReference>
<keyword evidence="1" id="KW-1133">Transmembrane helix</keyword>
<accession>A0ABZ1US74</accession>
<reference evidence="2 3" key="1">
    <citation type="journal article" date="2019" name="Int. J. Syst. Evol. Microbiol.">
        <title>The Draft Whole-Genome Sequence of the Antibiotic Producer Empedobacter haloabium ATCC 31962 Provides Indications for Its Taxonomic Reclassification.</title>
        <authorList>
            <person name="Miess H."/>
            <person name="Arlt P."/>
            <person name="Apel A.K."/>
            <person name="Weber T."/>
            <person name="Nieselt K."/>
            <person name="Hanssen F."/>
            <person name="Czemmel S."/>
            <person name="Nahnsen S."/>
            <person name="Gross H."/>
        </authorList>
    </citation>
    <scope>NUCLEOTIDE SEQUENCE [LARGE SCALE GENOMIC DNA]</scope>
    <source>
        <strain evidence="2 3">ATCC 31962</strain>
    </source>
</reference>
<gene>
    <name evidence="2" type="ORF">E7V67_009840</name>
</gene>
<keyword evidence="1" id="KW-0812">Transmembrane</keyword>
<evidence type="ECO:0008006" key="4">
    <source>
        <dbReference type="Google" id="ProtNLM"/>
    </source>
</evidence>
<dbReference type="Proteomes" id="UP000321323">
    <property type="component" value="Chromosome"/>
</dbReference>
<organism evidence="2 3">
    <name type="scientific">[Empedobacter] haloabium</name>
    <dbReference type="NCBI Taxonomy" id="592317"/>
    <lineage>
        <taxon>Bacteria</taxon>
        <taxon>Pseudomonadati</taxon>
        <taxon>Pseudomonadota</taxon>
        <taxon>Betaproteobacteria</taxon>
        <taxon>Burkholderiales</taxon>
        <taxon>Oxalobacteraceae</taxon>
        <taxon>Telluria group</taxon>
        <taxon>Telluria group incertae sedis</taxon>
    </lineage>
</organism>
<dbReference type="EMBL" id="CP136508">
    <property type="protein sequence ID" value="WUR15379.1"/>
    <property type="molecule type" value="Genomic_DNA"/>
</dbReference>
<dbReference type="Gene3D" id="3.90.320.10">
    <property type="match status" value="1"/>
</dbReference>
<sequence length="186" mass="21213">MFSNVYWLAIILVGIAGFVHVLAALWRERGWLPPDLARGQLIYSERLFHGDRELPVVARVDRAYLVDGVIHLVELKTRPRVRVYETDVVELSVQRVAVQISTGKAVSLIGTVVVQHTRSRKRFVRRVQLLDTAAVARLLRRRLLVLQGQAQPAATPYQGRCRTCEYRMECKGVASARVYPIVTRFH</sequence>
<evidence type="ECO:0000256" key="1">
    <source>
        <dbReference type="SAM" id="Phobius"/>
    </source>
</evidence>
<keyword evidence="1" id="KW-0472">Membrane</keyword>
<protein>
    <recommendedName>
        <fullName evidence="4">PD-(D/E)XK endonuclease-like domain-containing protein</fullName>
    </recommendedName>
</protein>
<keyword evidence="3" id="KW-1185">Reference proteome</keyword>
<proteinExistence type="predicted"/>
<name>A0ABZ1US74_9BURK</name>
<feature type="transmembrane region" description="Helical" evidence="1">
    <location>
        <begin position="6"/>
        <end position="26"/>
    </location>
</feature>
<evidence type="ECO:0000313" key="2">
    <source>
        <dbReference type="EMBL" id="WUR15379.1"/>
    </source>
</evidence>
<evidence type="ECO:0000313" key="3">
    <source>
        <dbReference type="Proteomes" id="UP000321323"/>
    </source>
</evidence>